<dbReference type="InterPro" id="IPR010662">
    <property type="entry name" value="RBBP9/YdeN"/>
</dbReference>
<dbReference type="Gene3D" id="3.40.50.1820">
    <property type="entry name" value="alpha/beta hydrolase"/>
    <property type="match status" value="1"/>
</dbReference>
<reference evidence="2 3" key="1">
    <citation type="submission" date="2016-11" db="EMBL/GenBank/DDBJ databases">
        <authorList>
            <person name="Jaros S."/>
            <person name="Januszkiewicz K."/>
            <person name="Wedrychowicz H."/>
        </authorList>
    </citation>
    <scope>NUCLEOTIDE SEQUENCE [LARGE SCALE GENOMIC DNA]</scope>
    <source>
        <strain evidence="2 3">DSM 45627</strain>
    </source>
</reference>
<feature type="domain" description="AB hydrolase-1" evidence="1">
    <location>
        <begin position="7"/>
        <end position="200"/>
    </location>
</feature>
<accession>A0A1M5TFR0</accession>
<dbReference type="EMBL" id="FQVU01000006">
    <property type="protein sequence ID" value="SHH49546.1"/>
    <property type="molecule type" value="Genomic_DNA"/>
</dbReference>
<dbReference type="OrthoDB" id="9804993at2"/>
<protein>
    <submittedName>
        <fullName evidence="2">Predicted esterase of the alpha/beta hydrolase fold</fullName>
    </submittedName>
</protein>
<organism evidence="2 3">
    <name type="scientific">Jatrophihabitans endophyticus</name>
    <dbReference type="NCBI Taxonomy" id="1206085"/>
    <lineage>
        <taxon>Bacteria</taxon>
        <taxon>Bacillati</taxon>
        <taxon>Actinomycetota</taxon>
        <taxon>Actinomycetes</taxon>
        <taxon>Jatrophihabitantales</taxon>
        <taxon>Jatrophihabitantaceae</taxon>
        <taxon>Jatrophihabitans</taxon>
    </lineage>
</organism>
<keyword evidence="2" id="KW-0378">Hydrolase</keyword>
<gene>
    <name evidence="2" type="ORF">SAMN05443575_4002</name>
</gene>
<dbReference type="PANTHER" id="PTHR15394:SF3">
    <property type="entry name" value="SERINE HYDROLASE RBBP9"/>
    <property type="match status" value="1"/>
</dbReference>
<evidence type="ECO:0000313" key="3">
    <source>
        <dbReference type="Proteomes" id="UP000186132"/>
    </source>
</evidence>
<dbReference type="GO" id="GO:0016787">
    <property type="term" value="F:hydrolase activity"/>
    <property type="evidence" value="ECO:0007669"/>
    <property type="project" value="UniProtKB-KW"/>
</dbReference>
<dbReference type="AlphaFoldDB" id="A0A1M5TFR0"/>
<dbReference type="Pfam" id="PF12697">
    <property type="entry name" value="Abhydrolase_6"/>
    <property type="match status" value="1"/>
</dbReference>
<evidence type="ECO:0000259" key="1">
    <source>
        <dbReference type="Pfam" id="PF12697"/>
    </source>
</evidence>
<dbReference type="InterPro" id="IPR029058">
    <property type="entry name" value="AB_hydrolase_fold"/>
</dbReference>
<dbReference type="Proteomes" id="UP000186132">
    <property type="component" value="Unassembled WGS sequence"/>
</dbReference>
<sequence length="269" mass="28501">MAATPQVLFVQGAGEGTHDGWDAKLVASLARELGDGYEVRYPRMPHEADPSYARWSAAIAEELAAAEDGVIVVGHSAGGAILAAQLADAAPARRIGAIVLIAAPFVGAGGWPGEEFTLPLDLGARLPQGVPVHVFHGLDDDTVPPTHAALYWQAVPEARLHLLPGRDHQLNDDLSEIAVVLTTTRASDGVTRPQADAPIMLHGYKSDYDDLILASRAGEPAVVWVQDFGDACQAAQVRGVQVQVTRAFYADLVRHGDAPHTPPSMVRVV</sequence>
<proteinExistence type="predicted"/>
<evidence type="ECO:0000313" key="2">
    <source>
        <dbReference type="EMBL" id="SHH49546.1"/>
    </source>
</evidence>
<dbReference type="SUPFAM" id="SSF53474">
    <property type="entry name" value="alpha/beta-Hydrolases"/>
    <property type="match status" value="1"/>
</dbReference>
<keyword evidence="3" id="KW-1185">Reference proteome</keyword>
<dbReference type="InterPro" id="IPR000073">
    <property type="entry name" value="AB_hydrolase_1"/>
</dbReference>
<name>A0A1M5TFR0_9ACTN</name>
<dbReference type="PANTHER" id="PTHR15394">
    <property type="entry name" value="SERINE HYDROLASE RBBP9"/>
    <property type="match status" value="1"/>
</dbReference>